<name>A0AAV4VHC3_CAEEX</name>
<feature type="non-terminal residue" evidence="1">
    <location>
        <position position="1"/>
    </location>
</feature>
<evidence type="ECO:0000313" key="1">
    <source>
        <dbReference type="EMBL" id="GIY69384.1"/>
    </source>
</evidence>
<protein>
    <submittedName>
        <fullName evidence="1">Uncharacterized protein</fullName>
    </submittedName>
</protein>
<organism evidence="1 2">
    <name type="scientific">Caerostris extrusa</name>
    <name type="common">Bark spider</name>
    <name type="synonym">Caerostris bankana</name>
    <dbReference type="NCBI Taxonomy" id="172846"/>
    <lineage>
        <taxon>Eukaryota</taxon>
        <taxon>Metazoa</taxon>
        <taxon>Ecdysozoa</taxon>
        <taxon>Arthropoda</taxon>
        <taxon>Chelicerata</taxon>
        <taxon>Arachnida</taxon>
        <taxon>Araneae</taxon>
        <taxon>Araneomorphae</taxon>
        <taxon>Entelegynae</taxon>
        <taxon>Araneoidea</taxon>
        <taxon>Araneidae</taxon>
        <taxon>Caerostris</taxon>
    </lineage>
</organism>
<dbReference type="AlphaFoldDB" id="A0AAV4VHC3"/>
<gene>
    <name evidence="1" type="ORF">CEXT_74001</name>
</gene>
<reference evidence="1 2" key="1">
    <citation type="submission" date="2021-06" db="EMBL/GenBank/DDBJ databases">
        <title>Caerostris extrusa draft genome.</title>
        <authorList>
            <person name="Kono N."/>
            <person name="Arakawa K."/>
        </authorList>
    </citation>
    <scope>NUCLEOTIDE SEQUENCE [LARGE SCALE GENOMIC DNA]</scope>
</reference>
<evidence type="ECO:0000313" key="2">
    <source>
        <dbReference type="Proteomes" id="UP001054945"/>
    </source>
</evidence>
<dbReference type="Proteomes" id="UP001054945">
    <property type="component" value="Unassembled WGS sequence"/>
</dbReference>
<keyword evidence="2" id="KW-1185">Reference proteome</keyword>
<sequence>KPFSDYGIHALMTIDLPTLFFNVLVRLNGDCLMSPSLSEAIVVFLQTENDGRLDGKVNVTLINARHIDHNRADCCINPG</sequence>
<comment type="caution">
    <text evidence="1">The sequence shown here is derived from an EMBL/GenBank/DDBJ whole genome shotgun (WGS) entry which is preliminary data.</text>
</comment>
<dbReference type="EMBL" id="BPLR01014527">
    <property type="protein sequence ID" value="GIY69384.1"/>
    <property type="molecule type" value="Genomic_DNA"/>
</dbReference>
<proteinExistence type="predicted"/>
<accession>A0AAV4VHC3</accession>